<evidence type="ECO:0000313" key="8">
    <source>
        <dbReference type="Proteomes" id="UP001597036"/>
    </source>
</evidence>
<dbReference type="InterPro" id="IPR031705">
    <property type="entry name" value="Glyco_hydro_36_C"/>
</dbReference>
<dbReference type="InterPro" id="IPR000111">
    <property type="entry name" value="Glyco_hydro_27/36_CS"/>
</dbReference>
<dbReference type="InterPro" id="IPR031704">
    <property type="entry name" value="Glyco_hydro_36_N"/>
</dbReference>
<dbReference type="InterPro" id="IPR017853">
    <property type="entry name" value="GH"/>
</dbReference>
<dbReference type="PRINTS" id="PR00743">
    <property type="entry name" value="GLHYDRLASE36"/>
</dbReference>
<dbReference type="PANTHER" id="PTHR43053">
    <property type="entry name" value="GLYCOSIDASE FAMILY 31"/>
    <property type="match status" value="1"/>
</dbReference>
<dbReference type="InterPro" id="IPR002252">
    <property type="entry name" value="Glyco_hydro_36"/>
</dbReference>
<feature type="domain" description="Glycosyl hydrolase family 36 N-terminal" evidence="6">
    <location>
        <begin position="64"/>
        <end position="341"/>
    </location>
</feature>
<dbReference type="InterPro" id="IPR038417">
    <property type="entry name" value="Alpga-gal_N_sf"/>
</dbReference>
<dbReference type="GO" id="GO:0004557">
    <property type="term" value="F:alpha-galactosidase activity"/>
    <property type="evidence" value="ECO:0007669"/>
    <property type="project" value="UniProtKB-EC"/>
</dbReference>
<dbReference type="Gene3D" id="2.60.40.1180">
    <property type="entry name" value="Golgi alpha-mannosidase II"/>
    <property type="match status" value="1"/>
</dbReference>
<dbReference type="Pfam" id="PF16874">
    <property type="entry name" value="Glyco_hydro_36C"/>
    <property type="match status" value="1"/>
</dbReference>
<dbReference type="Proteomes" id="UP001597036">
    <property type="component" value="Unassembled WGS sequence"/>
</dbReference>
<evidence type="ECO:0000259" key="5">
    <source>
        <dbReference type="Pfam" id="PF16874"/>
    </source>
</evidence>
<name>A0ABW2Y325_9BIFI</name>
<dbReference type="InterPro" id="IPR013785">
    <property type="entry name" value="Aldolase_TIM"/>
</dbReference>
<evidence type="ECO:0000256" key="4">
    <source>
        <dbReference type="ARBA" id="ARBA00023295"/>
    </source>
</evidence>
<keyword evidence="8" id="KW-1185">Reference proteome</keyword>
<dbReference type="PANTHER" id="PTHR43053:SF3">
    <property type="entry name" value="ALPHA-GALACTOSIDASE C-RELATED"/>
    <property type="match status" value="1"/>
</dbReference>
<evidence type="ECO:0000256" key="2">
    <source>
        <dbReference type="ARBA" id="ARBA00012755"/>
    </source>
</evidence>
<evidence type="ECO:0000256" key="1">
    <source>
        <dbReference type="ARBA" id="ARBA00001255"/>
    </source>
</evidence>
<dbReference type="Gene3D" id="3.20.20.70">
    <property type="entry name" value="Aldolase class I"/>
    <property type="match status" value="1"/>
</dbReference>
<dbReference type="InterPro" id="IPR050985">
    <property type="entry name" value="Alpha-glycosidase_related"/>
</dbReference>
<proteinExistence type="predicted"/>
<sequence length="808" mass="90323">MKFDELRPTMVNTPMDATTRTQLHTDSGAVYVSNGVCAEDKEVSLYTLENGGVAITLAKYDNQLPRIVYWGRSYEHMASAELEGTKQLYHVLNPQRVSGGLDYTAFPSVLPTQSESWLGAPRFTVSRDGREIFCHFVVKTVEVNTDGQIVDAFSDLARSLAGMSEEDVERAEQESTTYPKNAKLVPNIVMVAEDDEQGVRLTWQMQLLDAGLVRQRATVSNTDSARANTVLSVRTLELAYPVPSTAREILTTAGHHLRERHPQRQEITNGRYEKISRVGRSGFDATLLLTVGPRGFDFEHGEVYSTHVGWSGNSVIAVEQNTYTLPIIGGGERLYAGEVSLHAGTDESYTSPWVYGANGEGLNEVAARFHIFVRELHPNLKTKPRPVILNTWEAVYFKHNFETLRQLADRAAEAGVERFVVDDGWFGSRRDDTSGLGDWYVSKEVWPEGLVPLADYVHGKGMEFGLWFEPEMVNMDSDVARAHPDWILSPTDNRLPVQGRSQQVLDLSNPQAVRYVFDAMDTLVDEIGIDYIKWDHNKLVTEPASPYNDYAPVQRKQVEAVYAIFDALKLKHNGLEIESCSSGGGRIDLGILERADRVWTSDCVDPVERADIQRYTSLLVPESMMGEHIGASPAHSTQRATSLSMRAATALFGHLGIEWNLNIQEQKDLDELARWVALYKESRSWASDGITVHGDNIDDSVRLDGVVARDGSRAMYRFAQVRTSMHYPAVPVRLPGLDNRALYRIRPVDVQRELTSEETNAQSPLLWWTAEGVVVSGAALHNFGVRPPQLNPAQAVVFEVERMESVEK</sequence>
<protein>
    <recommendedName>
        <fullName evidence="2">alpha-galactosidase</fullName>
        <ecNumber evidence="2">3.2.1.22</ecNumber>
    </recommendedName>
</protein>
<organism evidence="7 8">
    <name type="scientific">Alloscardovia venturai</name>
    <dbReference type="NCBI Taxonomy" id="1769421"/>
    <lineage>
        <taxon>Bacteria</taxon>
        <taxon>Bacillati</taxon>
        <taxon>Actinomycetota</taxon>
        <taxon>Actinomycetes</taxon>
        <taxon>Bifidobacteriales</taxon>
        <taxon>Bifidobacteriaceae</taxon>
        <taxon>Alloscardovia</taxon>
    </lineage>
</organism>
<accession>A0ABW2Y325</accession>
<evidence type="ECO:0000259" key="6">
    <source>
        <dbReference type="Pfam" id="PF16875"/>
    </source>
</evidence>
<dbReference type="RefSeq" id="WP_377938382.1">
    <property type="nucleotide sequence ID" value="NZ_JBHTHQ010000013.1"/>
</dbReference>
<dbReference type="PROSITE" id="PS00512">
    <property type="entry name" value="ALPHA_GALACTOSIDASE"/>
    <property type="match status" value="1"/>
</dbReference>
<dbReference type="Pfam" id="PF02065">
    <property type="entry name" value="Melibiase"/>
    <property type="match status" value="1"/>
</dbReference>
<dbReference type="Pfam" id="PF16875">
    <property type="entry name" value="Glyco_hydro_36N"/>
    <property type="match status" value="1"/>
</dbReference>
<dbReference type="EC" id="3.2.1.22" evidence="2"/>
<dbReference type="SUPFAM" id="SSF51445">
    <property type="entry name" value="(Trans)glycosidases"/>
    <property type="match status" value="1"/>
</dbReference>
<comment type="caution">
    <text evidence="7">The sequence shown here is derived from an EMBL/GenBank/DDBJ whole genome shotgun (WGS) entry which is preliminary data.</text>
</comment>
<evidence type="ECO:0000256" key="3">
    <source>
        <dbReference type="ARBA" id="ARBA00022801"/>
    </source>
</evidence>
<dbReference type="EMBL" id="JBHTHQ010000013">
    <property type="protein sequence ID" value="MFD0704670.1"/>
    <property type="molecule type" value="Genomic_DNA"/>
</dbReference>
<feature type="domain" description="Glycosyl hydrolase family 36 C-terminal" evidence="5">
    <location>
        <begin position="706"/>
        <end position="798"/>
    </location>
</feature>
<comment type="catalytic activity">
    <reaction evidence="1">
        <text>Hydrolysis of terminal, non-reducing alpha-D-galactose residues in alpha-D-galactosides, including galactose oligosaccharides, galactomannans and galactolipids.</text>
        <dbReference type="EC" id="3.2.1.22"/>
    </reaction>
</comment>
<dbReference type="Gene3D" id="2.70.98.60">
    <property type="entry name" value="alpha-galactosidase from lactobacil brevis"/>
    <property type="match status" value="1"/>
</dbReference>
<evidence type="ECO:0000313" key="7">
    <source>
        <dbReference type="EMBL" id="MFD0704670.1"/>
    </source>
</evidence>
<keyword evidence="3 7" id="KW-0378">Hydrolase</keyword>
<reference evidence="8" key="1">
    <citation type="journal article" date="2019" name="Int. J. Syst. Evol. Microbiol.">
        <title>The Global Catalogue of Microorganisms (GCM) 10K type strain sequencing project: providing services to taxonomists for standard genome sequencing and annotation.</title>
        <authorList>
            <consortium name="The Broad Institute Genomics Platform"/>
            <consortium name="The Broad Institute Genome Sequencing Center for Infectious Disease"/>
            <person name="Wu L."/>
            <person name="Ma J."/>
        </authorList>
    </citation>
    <scope>NUCLEOTIDE SEQUENCE [LARGE SCALE GENOMIC DNA]</scope>
    <source>
        <strain evidence="8">CCM 8604</strain>
    </source>
</reference>
<keyword evidence="4 7" id="KW-0326">Glycosidase</keyword>
<gene>
    <name evidence="7" type="ORF">ACFQY8_02755</name>
</gene>
<dbReference type="CDD" id="cd14791">
    <property type="entry name" value="GH36"/>
    <property type="match status" value="1"/>
</dbReference>
<dbReference type="InterPro" id="IPR013780">
    <property type="entry name" value="Glyco_hydro_b"/>
</dbReference>